<protein>
    <submittedName>
        <fullName evidence="2">Uncharacterized protein</fullName>
    </submittedName>
</protein>
<comment type="caution">
    <text evidence="2">The sequence shown here is derived from an EMBL/GenBank/DDBJ whole genome shotgun (WGS) entry which is preliminary data.</text>
</comment>
<gene>
    <name evidence="2" type="ORF">PGLA1383_LOCUS26261</name>
</gene>
<evidence type="ECO:0000313" key="2">
    <source>
        <dbReference type="EMBL" id="CAE8608399.1"/>
    </source>
</evidence>
<feature type="region of interest" description="Disordered" evidence="1">
    <location>
        <begin position="1"/>
        <end position="27"/>
    </location>
</feature>
<sequence>HRRRLPAPGPTVVKLPPVKESSPQPIGGLWRWHGGPPLPADVESAVTMMTPSIVPSMVPSFLSAAPSYSRLSAAAPIAEEPVMKELPAGTSEVSLSAPQPGGHRRRKPA</sequence>
<name>A0A813F6I0_POLGL</name>
<reference evidence="2" key="1">
    <citation type="submission" date="2021-02" db="EMBL/GenBank/DDBJ databases">
        <authorList>
            <person name="Dougan E. K."/>
            <person name="Rhodes N."/>
            <person name="Thang M."/>
            <person name="Chan C."/>
        </authorList>
    </citation>
    <scope>NUCLEOTIDE SEQUENCE</scope>
</reference>
<dbReference type="EMBL" id="CAJNNV010022935">
    <property type="protein sequence ID" value="CAE8608399.1"/>
    <property type="molecule type" value="Genomic_DNA"/>
</dbReference>
<feature type="region of interest" description="Disordered" evidence="1">
    <location>
        <begin position="83"/>
        <end position="109"/>
    </location>
</feature>
<keyword evidence="3" id="KW-1185">Reference proteome</keyword>
<proteinExistence type="predicted"/>
<accession>A0A813F6I0</accession>
<evidence type="ECO:0000256" key="1">
    <source>
        <dbReference type="SAM" id="MobiDB-lite"/>
    </source>
</evidence>
<dbReference type="Proteomes" id="UP000654075">
    <property type="component" value="Unassembled WGS sequence"/>
</dbReference>
<organism evidence="2 3">
    <name type="scientific">Polarella glacialis</name>
    <name type="common">Dinoflagellate</name>
    <dbReference type="NCBI Taxonomy" id="89957"/>
    <lineage>
        <taxon>Eukaryota</taxon>
        <taxon>Sar</taxon>
        <taxon>Alveolata</taxon>
        <taxon>Dinophyceae</taxon>
        <taxon>Suessiales</taxon>
        <taxon>Suessiaceae</taxon>
        <taxon>Polarella</taxon>
    </lineage>
</organism>
<dbReference type="OrthoDB" id="10584374at2759"/>
<feature type="non-terminal residue" evidence="2">
    <location>
        <position position="1"/>
    </location>
</feature>
<evidence type="ECO:0000313" key="3">
    <source>
        <dbReference type="Proteomes" id="UP000654075"/>
    </source>
</evidence>
<dbReference type="AlphaFoldDB" id="A0A813F6I0"/>